<dbReference type="PANTHER" id="PTHR37477">
    <property type="entry name" value="COBALT-PRECORRIN-5A HYDROLASE"/>
    <property type="match status" value="1"/>
</dbReference>
<dbReference type="InterPro" id="IPR002750">
    <property type="entry name" value="CobE/GbiG_C"/>
</dbReference>
<dbReference type="EMBL" id="PSZC01000007">
    <property type="protein sequence ID" value="PPJ37934.1"/>
    <property type="molecule type" value="Genomic_DNA"/>
</dbReference>
<reference evidence="3 4" key="1">
    <citation type="submission" date="2018-02" db="EMBL/GenBank/DDBJ databases">
        <title>8 Nocardia nova and 1 Nocardia cyriacigeorgica strain used for evolution to TMP-SMX.</title>
        <authorList>
            <person name="Mehta H."/>
            <person name="Weng J."/>
            <person name="Shamoo Y."/>
        </authorList>
    </citation>
    <scope>NUCLEOTIDE SEQUENCE [LARGE SCALE GENOMIC DNA]</scope>
    <source>
        <strain evidence="3 4">MDA3139</strain>
    </source>
</reference>
<comment type="caution">
    <text evidence="3">The sequence shown here is derived from an EMBL/GenBank/DDBJ whole genome shotgun (WGS) entry which is preliminary data.</text>
</comment>
<organism evidence="3 4">
    <name type="scientific">Nocardia nova</name>
    <dbReference type="NCBI Taxonomy" id="37330"/>
    <lineage>
        <taxon>Bacteria</taxon>
        <taxon>Bacillati</taxon>
        <taxon>Actinomycetota</taxon>
        <taxon>Actinomycetes</taxon>
        <taxon>Mycobacteriales</taxon>
        <taxon>Nocardiaceae</taxon>
        <taxon>Nocardia</taxon>
    </lineage>
</organism>
<evidence type="ECO:0000259" key="2">
    <source>
        <dbReference type="Pfam" id="PF01890"/>
    </source>
</evidence>
<dbReference type="Pfam" id="PF01890">
    <property type="entry name" value="CbiG_C"/>
    <property type="match status" value="1"/>
</dbReference>
<evidence type="ECO:0000256" key="1">
    <source>
        <dbReference type="SAM" id="MobiDB-lite"/>
    </source>
</evidence>
<dbReference type="Gene3D" id="3.30.420.180">
    <property type="entry name" value="CobE/GbiG C-terminal domain"/>
    <property type="match status" value="1"/>
</dbReference>
<dbReference type="InterPro" id="IPR052553">
    <property type="entry name" value="CbiG_hydrolase"/>
</dbReference>
<protein>
    <submittedName>
        <fullName evidence="3">Cobalamin biosynthesis protein</fullName>
    </submittedName>
</protein>
<dbReference type="OrthoDB" id="5198016at2"/>
<feature type="region of interest" description="Disordered" evidence="1">
    <location>
        <begin position="14"/>
        <end position="36"/>
    </location>
</feature>
<name>A0A2S6ARU1_9NOCA</name>
<sequence>MGLRPCRQCRGRVTCAPDESGSSRRAGPAVDRLRRPVEGAPMSEAVVVGLGARPDPAAETIMEAVREVVGHSTIRCLATIDRRADEPGTVAAAAAFGVPVIGFGADELARVDVPHPGHRAAVAIGTPSVAEAAALLAWRRWGRRGRLIVPKTVFGTIAVAVAEQE</sequence>
<feature type="domain" description="CobE/GbiG C-terminal" evidence="2">
    <location>
        <begin position="46"/>
        <end position="162"/>
    </location>
</feature>
<dbReference type="PANTHER" id="PTHR37477:SF1">
    <property type="entry name" value="COBALT-PRECORRIN-5A HYDROLASE"/>
    <property type="match status" value="1"/>
</dbReference>
<evidence type="ECO:0000313" key="4">
    <source>
        <dbReference type="Proteomes" id="UP000239874"/>
    </source>
</evidence>
<dbReference type="AlphaFoldDB" id="A0A2S6ARU1"/>
<dbReference type="SUPFAM" id="SSF159664">
    <property type="entry name" value="CobE/GbiG C-terminal domain-like"/>
    <property type="match status" value="1"/>
</dbReference>
<accession>A0A2S6ARU1</accession>
<evidence type="ECO:0000313" key="3">
    <source>
        <dbReference type="EMBL" id="PPJ37934.1"/>
    </source>
</evidence>
<dbReference type="InterPro" id="IPR036518">
    <property type="entry name" value="CobE/GbiG_C_sf"/>
</dbReference>
<gene>
    <name evidence="3" type="ORF">C5E45_11870</name>
</gene>
<proteinExistence type="predicted"/>
<dbReference type="GO" id="GO:0009236">
    <property type="term" value="P:cobalamin biosynthetic process"/>
    <property type="evidence" value="ECO:0007669"/>
    <property type="project" value="InterPro"/>
</dbReference>
<dbReference type="Proteomes" id="UP000239874">
    <property type="component" value="Unassembled WGS sequence"/>
</dbReference>